<dbReference type="SMART" id="SM01021">
    <property type="entry name" value="Bac_rhodopsin"/>
    <property type="match status" value="1"/>
</dbReference>
<keyword evidence="7 11" id="KW-1133">Transmembrane helix</keyword>
<dbReference type="Pfam" id="PF01036">
    <property type="entry name" value="Bac_rhodopsin"/>
    <property type="match status" value="1"/>
</dbReference>
<dbReference type="EMBL" id="MU167223">
    <property type="protein sequence ID" value="KAG0150009.1"/>
    <property type="molecule type" value="Genomic_DNA"/>
</dbReference>
<feature type="transmembrane region" description="Helical" evidence="11">
    <location>
        <begin position="43"/>
        <end position="64"/>
    </location>
</feature>
<evidence type="ECO:0000256" key="2">
    <source>
        <dbReference type="ARBA" id="ARBA00008130"/>
    </source>
</evidence>
<evidence type="ECO:0000313" key="13">
    <source>
        <dbReference type="Proteomes" id="UP000886653"/>
    </source>
</evidence>
<organism evidence="12 13">
    <name type="scientific">Cronartium quercuum f. sp. fusiforme G11</name>
    <dbReference type="NCBI Taxonomy" id="708437"/>
    <lineage>
        <taxon>Eukaryota</taxon>
        <taxon>Fungi</taxon>
        <taxon>Dikarya</taxon>
        <taxon>Basidiomycota</taxon>
        <taxon>Pucciniomycotina</taxon>
        <taxon>Pucciniomycetes</taxon>
        <taxon>Pucciniales</taxon>
        <taxon>Coleosporiaceae</taxon>
        <taxon>Cronartium</taxon>
    </lineage>
</organism>
<dbReference type="Gene3D" id="1.20.1070.10">
    <property type="entry name" value="Rhodopsin 7-helix transmembrane proteins"/>
    <property type="match status" value="1"/>
</dbReference>
<dbReference type="Proteomes" id="UP000886653">
    <property type="component" value="Unassembled WGS sequence"/>
</dbReference>
<keyword evidence="5 11" id="KW-0812">Transmembrane</keyword>
<evidence type="ECO:0000256" key="1">
    <source>
        <dbReference type="ARBA" id="ARBA00004141"/>
    </source>
</evidence>
<evidence type="ECO:0000256" key="9">
    <source>
        <dbReference type="ARBA" id="ARBA00023136"/>
    </source>
</evidence>
<name>A0A9P6TFJ4_9BASI</name>
<dbReference type="PANTHER" id="PTHR28286">
    <property type="match status" value="1"/>
</dbReference>
<comment type="caution">
    <text evidence="12">The sequence shown here is derived from an EMBL/GenBank/DDBJ whole genome shotgun (WGS) entry which is preliminary data.</text>
</comment>
<evidence type="ECO:0000256" key="10">
    <source>
        <dbReference type="ARBA" id="ARBA00023170"/>
    </source>
</evidence>
<keyword evidence="4" id="KW-0716">Sensory transduction</keyword>
<feature type="transmembrane region" description="Helical" evidence="11">
    <location>
        <begin position="163"/>
        <end position="184"/>
    </location>
</feature>
<keyword evidence="13" id="KW-1185">Reference proteome</keyword>
<protein>
    <recommendedName>
        <fullName evidence="14">Opsin-1</fullName>
    </recommendedName>
</protein>
<evidence type="ECO:0000256" key="11">
    <source>
        <dbReference type="SAM" id="Phobius"/>
    </source>
</evidence>
<evidence type="ECO:0000256" key="8">
    <source>
        <dbReference type="ARBA" id="ARBA00022991"/>
    </source>
</evidence>
<evidence type="ECO:0000256" key="7">
    <source>
        <dbReference type="ARBA" id="ARBA00022989"/>
    </source>
</evidence>
<accession>A0A9P6TFJ4</accession>
<dbReference type="AlphaFoldDB" id="A0A9P6TFJ4"/>
<comment type="similarity">
    <text evidence="2">Belongs to the archaeal/bacterial/fungal opsin family.</text>
</comment>
<evidence type="ECO:0000256" key="4">
    <source>
        <dbReference type="ARBA" id="ARBA00022606"/>
    </source>
</evidence>
<dbReference type="InterPro" id="IPR001425">
    <property type="entry name" value="Arc/bac/fun_rhodopsins"/>
</dbReference>
<comment type="subcellular location">
    <subcellularLocation>
        <location evidence="1">Membrane</location>
        <topology evidence="1">Multi-pass membrane protein</topology>
    </subcellularLocation>
</comment>
<dbReference type="GO" id="GO:0005783">
    <property type="term" value="C:endoplasmic reticulum"/>
    <property type="evidence" value="ECO:0007669"/>
    <property type="project" value="TreeGrafter"/>
</dbReference>
<dbReference type="OrthoDB" id="536545at2759"/>
<evidence type="ECO:0000256" key="5">
    <source>
        <dbReference type="ARBA" id="ARBA00022692"/>
    </source>
</evidence>
<evidence type="ECO:0008006" key="14">
    <source>
        <dbReference type="Google" id="ProtNLM"/>
    </source>
</evidence>
<dbReference type="GO" id="GO:0009881">
    <property type="term" value="F:photoreceptor activity"/>
    <property type="evidence" value="ECO:0007669"/>
    <property type="project" value="UniProtKB-KW"/>
</dbReference>
<feature type="transmembrane region" description="Helical" evidence="11">
    <location>
        <begin position="71"/>
        <end position="91"/>
    </location>
</feature>
<keyword evidence="8" id="KW-0157">Chromophore</keyword>
<evidence type="ECO:0000313" key="12">
    <source>
        <dbReference type="EMBL" id="KAG0150009.1"/>
    </source>
</evidence>
<dbReference type="PROSITE" id="PS00950">
    <property type="entry name" value="BACTERIAL_OPSIN_1"/>
    <property type="match status" value="1"/>
</dbReference>
<dbReference type="GO" id="GO:0005886">
    <property type="term" value="C:plasma membrane"/>
    <property type="evidence" value="ECO:0007669"/>
    <property type="project" value="TreeGrafter"/>
</dbReference>
<proteinExistence type="inferred from homology"/>
<dbReference type="GO" id="GO:0005216">
    <property type="term" value="F:monoatomic ion channel activity"/>
    <property type="evidence" value="ECO:0007669"/>
    <property type="project" value="InterPro"/>
</dbReference>
<keyword evidence="6" id="KW-0681">Retinal protein</keyword>
<evidence type="ECO:0000256" key="6">
    <source>
        <dbReference type="ARBA" id="ARBA00022925"/>
    </source>
</evidence>
<feature type="transmembrane region" description="Helical" evidence="11">
    <location>
        <begin position="196"/>
        <end position="220"/>
    </location>
</feature>
<feature type="transmembrane region" description="Helical" evidence="11">
    <location>
        <begin position="111"/>
        <end position="129"/>
    </location>
</feature>
<feature type="transmembrane region" description="Helical" evidence="11">
    <location>
        <begin position="136"/>
        <end position="157"/>
    </location>
</feature>
<keyword evidence="9 11" id="KW-0472">Membrane</keyword>
<dbReference type="PRINTS" id="PR00251">
    <property type="entry name" value="BACTRLOPSIN"/>
</dbReference>
<feature type="transmembrane region" description="Helical" evidence="11">
    <location>
        <begin position="232"/>
        <end position="252"/>
    </location>
</feature>
<gene>
    <name evidence="12" type="ORF">CROQUDRAFT_88563</name>
</gene>
<keyword evidence="10" id="KW-0675">Receptor</keyword>
<dbReference type="InterPro" id="IPR018229">
    <property type="entry name" value="Rhodopsin_retinal_BS"/>
</dbReference>
<sequence>MYHNQQLNLQSSLNPTLTISNRLPTALVSSRHDPIVSRFGHSILWTVFALMNLSSVIFWILTGLQQKNNKIFHHITLTITFIAAVSYYTMASGLGISVFHDGERPLFWARYLDWLLTTPLLLTDLGLLAGVPVQDILLLVVSDLAMVVTGLLGAFNQSESTKWGFFGMSCIFFLYIVLELVTTLRRTSYLKSSRVGFLFTVIAVYSVLVWSAYPVVWAVSEGAKIITTDFEILLYAILDIMAKAVFGFWLLIAHSIIPESNVILSTTFTDPQMHNGIGYGALDINEELSHE</sequence>
<dbReference type="GO" id="GO:0007602">
    <property type="term" value="P:phototransduction"/>
    <property type="evidence" value="ECO:0007669"/>
    <property type="project" value="UniProtKB-KW"/>
</dbReference>
<dbReference type="PANTHER" id="PTHR28286:SF2">
    <property type="entry name" value="BACTERIORHODOPSIN _OPSIN, NOPA (EUROFUNG)"/>
    <property type="match status" value="1"/>
</dbReference>
<reference evidence="12" key="1">
    <citation type="submission" date="2013-11" db="EMBL/GenBank/DDBJ databases">
        <title>Genome sequence of the fusiform rust pathogen reveals effectors for host alternation and coevolution with pine.</title>
        <authorList>
            <consortium name="DOE Joint Genome Institute"/>
            <person name="Smith K."/>
            <person name="Pendleton A."/>
            <person name="Kubisiak T."/>
            <person name="Anderson C."/>
            <person name="Salamov A."/>
            <person name="Aerts A."/>
            <person name="Riley R."/>
            <person name="Clum A."/>
            <person name="Lindquist E."/>
            <person name="Ence D."/>
            <person name="Campbell M."/>
            <person name="Kronenberg Z."/>
            <person name="Feau N."/>
            <person name="Dhillon B."/>
            <person name="Hamelin R."/>
            <person name="Burleigh J."/>
            <person name="Smith J."/>
            <person name="Yandell M."/>
            <person name="Nelson C."/>
            <person name="Grigoriev I."/>
            <person name="Davis J."/>
        </authorList>
    </citation>
    <scope>NUCLEOTIDE SEQUENCE</scope>
    <source>
        <strain evidence="12">G11</strain>
    </source>
</reference>
<dbReference type="SUPFAM" id="SSF81321">
    <property type="entry name" value="Family A G protein-coupled receptor-like"/>
    <property type="match status" value="1"/>
</dbReference>
<keyword evidence="3" id="KW-0600">Photoreceptor protein</keyword>
<evidence type="ECO:0000256" key="3">
    <source>
        <dbReference type="ARBA" id="ARBA00022543"/>
    </source>
</evidence>